<dbReference type="CDD" id="cd02440">
    <property type="entry name" value="AdoMet_MTases"/>
    <property type="match status" value="1"/>
</dbReference>
<reference evidence="2 3" key="1">
    <citation type="submission" date="2016-11" db="EMBL/GenBank/DDBJ databases">
        <title>Paenibacillus species isolates.</title>
        <authorList>
            <person name="Beno S.M."/>
        </authorList>
    </citation>
    <scope>NUCLEOTIDE SEQUENCE [LARGE SCALE GENOMIC DNA]</scope>
    <source>
        <strain evidence="2 3">FSL R5-0378</strain>
    </source>
</reference>
<evidence type="ECO:0000313" key="3">
    <source>
        <dbReference type="Proteomes" id="UP000187172"/>
    </source>
</evidence>
<evidence type="ECO:0000313" key="2">
    <source>
        <dbReference type="EMBL" id="OMF58029.1"/>
    </source>
</evidence>
<dbReference type="AlphaFoldDB" id="A0A1R1F1P2"/>
<comment type="caution">
    <text evidence="2">The sequence shown here is derived from an EMBL/GenBank/DDBJ whole genome shotgun (WGS) entry which is preliminary data.</text>
</comment>
<dbReference type="EMBL" id="MRTP01000001">
    <property type="protein sequence ID" value="OMF58029.1"/>
    <property type="molecule type" value="Genomic_DNA"/>
</dbReference>
<organism evidence="2 3">
    <name type="scientific">Paenibacillus rhizosphaerae</name>
    <dbReference type="NCBI Taxonomy" id="297318"/>
    <lineage>
        <taxon>Bacteria</taxon>
        <taxon>Bacillati</taxon>
        <taxon>Bacillota</taxon>
        <taxon>Bacilli</taxon>
        <taxon>Bacillales</taxon>
        <taxon>Paenibacillaceae</taxon>
        <taxon>Paenibacillus</taxon>
    </lineage>
</organism>
<feature type="domain" description="Methyltransferase type 12" evidence="1">
    <location>
        <begin position="53"/>
        <end position="147"/>
    </location>
</feature>
<evidence type="ECO:0000259" key="1">
    <source>
        <dbReference type="Pfam" id="PF08242"/>
    </source>
</evidence>
<keyword evidence="3" id="KW-1185">Reference proteome</keyword>
<sequence>MTRTIGECEAVESYDWDEKMGYLRRRMSLYYNDDYIAFLVKSVWKWETPVRIVDFGCGYGQLGFMMLPHLPEGSTYTGIDPGARQIGAAKELYAHLPWKAEFIRAELTDADLGSAFDVAVSHAVLMHRSDPLQLLAKMAESVKDGGTVICYEPHGCASMSSYYFDDVLSTEVMPLGPLQKLHEQDALRTGKDANIGMKLPVYFSQLGLRRIESRISDKVNYYDPAQDSEETRALFSNLQFECPGQEEDFIQALIERGLTQEEAERLYIAEDLLSQVNTPSIAFAHAPSMKITFGTVVR</sequence>
<dbReference type="SUPFAM" id="SSF53335">
    <property type="entry name" value="S-adenosyl-L-methionine-dependent methyltransferases"/>
    <property type="match status" value="1"/>
</dbReference>
<dbReference type="Gene3D" id="3.40.50.150">
    <property type="entry name" value="Vaccinia Virus protein VP39"/>
    <property type="match status" value="1"/>
</dbReference>
<dbReference type="STRING" id="297318.BK138_05540"/>
<gene>
    <name evidence="2" type="ORF">BK138_05540</name>
</gene>
<protein>
    <recommendedName>
        <fullName evidence="1">Methyltransferase type 12 domain-containing protein</fullName>
    </recommendedName>
</protein>
<name>A0A1R1F1P2_9BACL</name>
<proteinExistence type="predicted"/>
<accession>A0A1R1F1P2</accession>
<dbReference type="Proteomes" id="UP000187172">
    <property type="component" value="Unassembled WGS sequence"/>
</dbReference>
<dbReference type="Pfam" id="PF08242">
    <property type="entry name" value="Methyltransf_12"/>
    <property type="match status" value="1"/>
</dbReference>
<dbReference type="InterPro" id="IPR029063">
    <property type="entry name" value="SAM-dependent_MTases_sf"/>
</dbReference>
<dbReference type="Gene3D" id="1.10.150.350">
    <property type="match status" value="1"/>
</dbReference>
<dbReference type="InterPro" id="IPR013217">
    <property type="entry name" value="Methyltransf_12"/>
</dbReference>
<dbReference type="PANTHER" id="PTHR43861">
    <property type="entry name" value="TRANS-ACONITATE 2-METHYLTRANSFERASE-RELATED"/>
    <property type="match status" value="1"/>
</dbReference>